<feature type="region of interest" description="Disordered" evidence="1">
    <location>
        <begin position="1"/>
        <end position="38"/>
    </location>
</feature>
<comment type="caution">
    <text evidence="2">The sequence shown here is derived from an EMBL/GenBank/DDBJ whole genome shotgun (WGS) entry which is preliminary data.</text>
</comment>
<organism evidence="2 3">
    <name type="scientific">Cervus elaphus hippelaphus</name>
    <name type="common">European red deer</name>
    <dbReference type="NCBI Taxonomy" id="46360"/>
    <lineage>
        <taxon>Eukaryota</taxon>
        <taxon>Metazoa</taxon>
        <taxon>Chordata</taxon>
        <taxon>Craniata</taxon>
        <taxon>Vertebrata</taxon>
        <taxon>Euteleostomi</taxon>
        <taxon>Mammalia</taxon>
        <taxon>Eutheria</taxon>
        <taxon>Laurasiatheria</taxon>
        <taxon>Artiodactyla</taxon>
        <taxon>Ruminantia</taxon>
        <taxon>Pecora</taxon>
        <taxon>Cervidae</taxon>
        <taxon>Cervinae</taxon>
        <taxon>Cervus</taxon>
    </lineage>
</organism>
<proteinExistence type="predicted"/>
<evidence type="ECO:0000256" key="1">
    <source>
        <dbReference type="SAM" id="MobiDB-lite"/>
    </source>
</evidence>
<protein>
    <submittedName>
        <fullName evidence="2">DTWD2</fullName>
    </submittedName>
</protein>
<dbReference type="AlphaFoldDB" id="A0A212D2P4"/>
<reference evidence="2 3" key="1">
    <citation type="journal article" date="2018" name="Mol. Genet. Genomics">
        <title>The red deer Cervus elaphus genome CerEla1.0: sequencing, annotating, genes, and chromosomes.</title>
        <authorList>
            <person name="Bana N.A."/>
            <person name="Nyiri A."/>
            <person name="Nagy J."/>
            <person name="Frank K."/>
            <person name="Nagy T."/>
            <person name="Steger V."/>
            <person name="Schiller M."/>
            <person name="Lakatos P."/>
            <person name="Sugar L."/>
            <person name="Horn P."/>
            <person name="Barta E."/>
            <person name="Orosz L."/>
        </authorList>
    </citation>
    <scope>NUCLEOTIDE SEQUENCE [LARGE SCALE GENOMIC DNA]</scope>
    <source>
        <strain evidence="2">Hungarian</strain>
    </source>
</reference>
<dbReference type="EMBL" id="MKHE01000009">
    <property type="protein sequence ID" value="OWK12492.1"/>
    <property type="molecule type" value="Genomic_DNA"/>
</dbReference>
<accession>A0A212D2P4</accession>
<evidence type="ECO:0000313" key="3">
    <source>
        <dbReference type="Proteomes" id="UP000242450"/>
    </source>
</evidence>
<dbReference type="Proteomes" id="UP000242450">
    <property type="component" value="Chromosome 9"/>
</dbReference>
<feature type="region of interest" description="Disordered" evidence="1">
    <location>
        <begin position="79"/>
        <end position="102"/>
    </location>
</feature>
<keyword evidence="3" id="KW-1185">Reference proteome</keyword>
<gene>
    <name evidence="2" type="ORF">Celaphus_00003451</name>
</gene>
<dbReference type="OrthoDB" id="408541at2759"/>
<evidence type="ECO:0000313" key="2">
    <source>
        <dbReference type="EMBL" id="OWK12492.1"/>
    </source>
</evidence>
<name>A0A212D2P4_CEREH</name>
<sequence>MEPHKEARTPGDPVAWLPGTLRTQTPEEEEPRVGGSAPAASVLDAEACGASADGLWDLPVEPAERRPECSHCSTRVKREAAKLTGGDVGESRRGLLSTEEEL</sequence>